<reference evidence="3" key="1">
    <citation type="journal article" date="2023" name="Science">
        <title>Elucidation of the pathway for biosynthesis of saponin adjuvants from the soapbark tree.</title>
        <authorList>
            <person name="Reed J."/>
            <person name="Orme A."/>
            <person name="El-Demerdash A."/>
            <person name="Owen C."/>
            <person name="Martin L.B.B."/>
            <person name="Misra R.C."/>
            <person name="Kikuchi S."/>
            <person name="Rejzek M."/>
            <person name="Martin A.C."/>
            <person name="Harkess A."/>
            <person name="Leebens-Mack J."/>
            <person name="Louveau T."/>
            <person name="Stephenson M.J."/>
            <person name="Osbourn A."/>
        </authorList>
    </citation>
    <scope>NUCLEOTIDE SEQUENCE</scope>
    <source>
        <strain evidence="3">S10</strain>
    </source>
</reference>
<comment type="caution">
    <text evidence="3">The sequence shown here is derived from an EMBL/GenBank/DDBJ whole genome shotgun (WGS) entry which is preliminary data.</text>
</comment>
<protein>
    <submittedName>
        <fullName evidence="3">Transmembrane protein</fullName>
    </submittedName>
</protein>
<keyword evidence="2 3" id="KW-0812">Transmembrane</keyword>
<keyword evidence="2" id="KW-0472">Membrane</keyword>
<evidence type="ECO:0000256" key="1">
    <source>
        <dbReference type="SAM" id="MobiDB-lite"/>
    </source>
</evidence>
<feature type="region of interest" description="Disordered" evidence="1">
    <location>
        <begin position="1"/>
        <end position="30"/>
    </location>
</feature>
<dbReference type="AlphaFoldDB" id="A0AAD7M5P3"/>
<keyword evidence="2" id="KW-1133">Transmembrane helix</keyword>
<dbReference type="EMBL" id="JARAOO010000004">
    <property type="protein sequence ID" value="KAJ7970419.1"/>
    <property type="molecule type" value="Genomic_DNA"/>
</dbReference>
<keyword evidence="4" id="KW-1185">Reference proteome</keyword>
<evidence type="ECO:0000256" key="2">
    <source>
        <dbReference type="SAM" id="Phobius"/>
    </source>
</evidence>
<sequence>MASQATTIEEDKKISIGPRRGGQQGEGDKETGINYYKLQSLTPSRNLKSAVASSVLFLNASTTAAFTGLLALYSQTAVAARLWQP</sequence>
<evidence type="ECO:0000313" key="3">
    <source>
        <dbReference type="EMBL" id="KAJ7970419.1"/>
    </source>
</evidence>
<dbReference type="KEGG" id="qsa:O6P43_008610"/>
<gene>
    <name evidence="3" type="ORF">O6P43_008610</name>
</gene>
<proteinExistence type="predicted"/>
<organism evidence="3 4">
    <name type="scientific">Quillaja saponaria</name>
    <name type="common">Soap bark tree</name>
    <dbReference type="NCBI Taxonomy" id="32244"/>
    <lineage>
        <taxon>Eukaryota</taxon>
        <taxon>Viridiplantae</taxon>
        <taxon>Streptophyta</taxon>
        <taxon>Embryophyta</taxon>
        <taxon>Tracheophyta</taxon>
        <taxon>Spermatophyta</taxon>
        <taxon>Magnoliopsida</taxon>
        <taxon>eudicotyledons</taxon>
        <taxon>Gunneridae</taxon>
        <taxon>Pentapetalae</taxon>
        <taxon>rosids</taxon>
        <taxon>fabids</taxon>
        <taxon>Fabales</taxon>
        <taxon>Quillajaceae</taxon>
        <taxon>Quillaja</taxon>
    </lineage>
</organism>
<accession>A0AAD7M5P3</accession>
<evidence type="ECO:0000313" key="4">
    <source>
        <dbReference type="Proteomes" id="UP001163823"/>
    </source>
</evidence>
<name>A0AAD7M5P3_QUISA</name>
<feature type="transmembrane region" description="Helical" evidence="2">
    <location>
        <begin position="50"/>
        <end position="73"/>
    </location>
</feature>
<dbReference type="Proteomes" id="UP001163823">
    <property type="component" value="Chromosome 4"/>
</dbReference>
<dbReference type="EMBL" id="JARAOO010000004">
    <property type="protein sequence ID" value="KAJ7970420.1"/>
    <property type="molecule type" value="Genomic_DNA"/>
</dbReference>